<dbReference type="AlphaFoldDB" id="A0AAD6SNU8"/>
<feature type="region of interest" description="Disordered" evidence="1">
    <location>
        <begin position="387"/>
        <end position="441"/>
    </location>
</feature>
<feature type="compositionally biased region" description="Basic and acidic residues" evidence="1">
    <location>
        <begin position="329"/>
        <end position="339"/>
    </location>
</feature>
<accession>A0AAD6SNU8</accession>
<organism evidence="2 3">
    <name type="scientific">Mycena alexandri</name>
    <dbReference type="NCBI Taxonomy" id="1745969"/>
    <lineage>
        <taxon>Eukaryota</taxon>
        <taxon>Fungi</taxon>
        <taxon>Dikarya</taxon>
        <taxon>Basidiomycota</taxon>
        <taxon>Agaricomycotina</taxon>
        <taxon>Agaricomycetes</taxon>
        <taxon>Agaricomycetidae</taxon>
        <taxon>Agaricales</taxon>
        <taxon>Marasmiineae</taxon>
        <taxon>Mycenaceae</taxon>
        <taxon>Mycena</taxon>
    </lineage>
</organism>
<dbReference type="EMBL" id="JARJCM010000086">
    <property type="protein sequence ID" value="KAJ7030915.1"/>
    <property type="molecule type" value="Genomic_DNA"/>
</dbReference>
<keyword evidence="3" id="KW-1185">Reference proteome</keyword>
<dbReference type="Proteomes" id="UP001218188">
    <property type="component" value="Unassembled WGS sequence"/>
</dbReference>
<feature type="region of interest" description="Disordered" evidence="1">
    <location>
        <begin position="313"/>
        <end position="370"/>
    </location>
</feature>
<gene>
    <name evidence="2" type="ORF">C8F04DRAFT_1263406</name>
</gene>
<feature type="compositionally biased region" description="Polar residues" evidence="1">
    <location>
        <begin position="1"/>
        <end position="13"/>
    </location>
</feature>
<feature type="region of interest" description="Disordered" evidence="1">
    <location>
        <begin position="113"/>
        <end position="146"/>
    </location>
</feature>
<name>A0AAD6SNU8_9AGAR</name>
<feature type="compositionally biased region" description="Basic and acidic residues" evidence="1">
    <location>
        <begin position="123"/>
        <end position="146"/>
    </location>
</feature>
<evidence type="ECO:0000313" key="3">
    <source>
        <dbReference type="Proteomes" id="UP001218188"/>
    </source>
</evidence>
<reference evidence="2" key="1">
    <citation type="submission" date="2023-03" db="EMBL/GenBank/DDBJ databases">
        <title>Massive genome expansion in bonnet fungi (Mycena s.s.) driven by repeated elements and novel gene families across ecological guilds.</title>
        <authorList>
            <consortium name="Lawrence Berkeley National Laboratory"/>
            <person name="Harder C.B."/>
            <person name="Miyauchi S."/>
            <person name="Viragh M."/>
            <person name="Kuo A."/>
            <person name="Thoen E."/>
            <person name="Andreopoulos B."/>
            <person name="Lu D."/>
            <person name="Skrede I."/>
            <person name="Drula E."/>
            <person name="Henrissat B."/>
            <person name="Morin E."/>
            <person name="Kohler A."/>
            <person name="Barry K."/>
            <person name="LaButti K."/>
            <person name="Morin E."/>
            <person name="Salamov A."/>
            <person name="Lipzen A."/>
            <person name="Mereny Z."/>
            <person name="Hegedus B."/>
            <person name="Baldrian P."/>
            <person name="Stursova M."/>
            <person name="Weitz H."/>
            <person name="Taylor A."/>
            <person name="Grigoriev I.V."/>
            <person name="Nagy L.G."/>
            <person name="Martin F."/>
            <person name="Kauserud H."/>
        </authorList>
    </citation>
    <scope>NUCLEOTIDE SEQUENCE</scope>
    <source>
        <strain evidence="2">CBHHK200</strain>
    </source>
</reference>
<proteinExistence type="predicted"/>
<comment type="caution">
    <text evidence="2">The sequence shown here is derived from an EMBL/GenBank/DDBJ whole genome shotgun (WGS) entry which is preliminary data.</text>
</comment>
<evidence type="ECO:0000256" key="1">
    <source>
        <dbReference type="SAM" id="MobiDB-lite"/>
    </source>
</evidence>
<evidence type="ECO:0000313" key="2">
    <source>
        <dbReference type="EMBL" id="KAJ7030915.1"/>
    </source>
</evidence>
<feature type="region of interest" description="Disordered" evidence="1">
    <location>
        <begin position="1"/>
        <end position="24"/>
    </location>
</feature>
<sequence>MSSLTLSIMSPESATGECTAHDRHSDEECDCTSYTEAADIPGYCGGCYHTRQDHLHPRPGAVKKTSAVQALLAGLGGKSKAGPSKARGAGSSLGAVLAVAGSSKKKSALLSAANREANQGMRPVRDEENKSKKAKGKEPAGRKREADTFKVVSAQVIPSGTKRIQGTGSKNKKIRHVPEEYDDVPNRVEMQTAQLNGLAVVKTQGIEFGRGADHDEVVTVLTEHLPLPFEYFARLQREADDDEPVWYLATAVRGRLTLVPSRRPDGNAIELNKGHVTASWRNSHIFIVSCDPIPGDLLQAWAAANIESSLSVDASDGTDELDTPMSDAEVEHDSPEKIPCKNKRRLFSRSDDEDDEKPAKKKKASSKWSREPEILNDKIANEISELIDLTSDEVRTSRSTPDFLRPVPKSPPMRAASPGRPEEFDDSSLGNPYDKNATFKF</sequence>
<protein>
    <submittedName>
        <fullName evidence="2">Uncharacterized protein</fullName>
    </submittedName>
</protein>